<sequence>MRGLTWDHPRGYAPLDELTRLDLAGANPYGDVPEPIEWRNI</sequence>
<comment type="caution">
    <text evidence="1">The sequence shown here is derived from an EMBL/GenBank/DDBJ whole genome shotgun (WGS) entry which is preliminary data.</text>
</comment>
<name>A0ABW1CQZ6_9ACTN</name>
<dbReference type="EMBL" id="JBHSPA010000035">
    <property type="protein sequence ID" value="MFC5828184.1"/>
    <property type="molecule type" value="Genomic_DNA"/>
</dbReference>
<proteinExistence type="predicted"/>
<gene>
    <name evidence="1" type="ORF">ACFPZ3_30325</name>
</gene>
<reference evidence="2" key="1">
    <citation type="journal article" date="2019" name="Int. J. Syst. Evol. Microbiol.">
        <title>The Global Catalogue of Microorganisms (GCM) 10K type strain sequencing project: providing services to taxonomists for standard genome sequencing and annotation.</title>
        <authorList>
            <consortium name="The Broad Institute Genomics Platform"/>
            <consortium name="The Broad Institute Genome Sequencing Center for Infectious Disease"/>
            <person name="Wu L."/>
            <person name="Ma J."/>
        </authorList>
    </citation>
    <scope>NUCLEOTIDE SEQUENCE [LARGE SCALE GENOMIC DNA]</scope>
    <source>
        <strain evidence="2">CCUG 53903</strain>
    </source>
</reference>
<organism evidence="1 2">
    <name type="scientific">Nonomuraea insulae</name>
    <dbReference type="NCBI Taxonomy" id="1616787"/>
    <lineage>
        <taxon>Bacteria</taxon>
        <taxon>Bacillati</taxon>
        <taxon>Actinomycetota</taxon>
        <taxon>Actinomycetes</taxon>
        <taxon>Streptosporangiales</taxon>
        <taxon>Streptosporangiaceae</taxon>
        <taxon>Nonomuraea</taxon>
    </lineage>
</organism>
<accession>A0ABW1CQZ6</accession>
<protein>
    <submittedName>
        <fullName evidence="1">Uncharacterized protein</fullName>
    </submittedName>
</protein>
<evidence type="ECO:0000313" key="1">
    <source>
        <dbReference type="EMBL" id="MFC5828184.1"/>
    </source>
</evidence>
<dbReference type="RefSeq" id="WP_379517687.1">
    <property type="nucleotide sequence ID" value="NZ_JBHSPA010000035.1"/>
</dbReference>
<dbReference type="Proteomes" id="UP001596058">
    <property type="component" value="Unassembled WGS sequence"/>
</dbReference>
<evidence type="ECO:0000313" key="2">
    <source>
        <dbReference type="Proteomes" id="UP001596058"/>
    </source>
</evidence>
<keyword evidence="2" id="KW-1185">Reference proteome</keyword>